<comment type="caution">
    <text evidence="7">The sequence shown here is derived from an EMBL/GenBank/DDBJ whole genome shotgun (WGS) entry which is preliminary data.</text>
</comment>
<evidence type="ECO:0000256" key="4">
    <source>
        <dbReference type="ARBA" id="ARBA00023134"/>
    </source>
</evidence>
<evidence type="ECO:0000256" key="1">
    <source>
        <dbReference type="ARBA" id="ARBA00001946"/>
    </source>
</evidence>
<evidence type="ECO:0000256" key="3">
    <source>
        <dbReference type="ARBA" id="ARBA00012528"/>
    </source>
</evidence>
<evidence type="ECO:0000313" key="8">
    <source>
        <dbReference type="Proteomes" id="UP000275331"/>
    </source>
</evidence>
<evidence type="ECO:0000256" key="2">
    <source>
        <dbReference type="ARBA" id="ARBA00004665"/>
    </source>
</evidence>
<dbReference type="Gene3D" id="3.30.70.270">
    <property type="match status" value="1"/>
</dbReference>
<comment type="cofactor">
    <cofactor evidence="1">
        <name>Mg(2+)</name>
        <dbReference type="ChEBI" id="CHEBI:18420"/>
    </cofactor>
</comment>
<evidence type="ECO:0000259" key="6">
    <source>
        <dbReference type="PROSITE" id="PS50887"/>
    </source>
</evidence>
<dbReference type="InterPro" id="IPR043128">
    <property type="entry name" value="Rev_trsase/Diguanyl_cyclase"/>
</dbReference>
<dbReference type="Proteomes" id="UP000275331">
    <property type="component" value="Unassembled WGS sequence"/>
</dbReference>
<sequence>MLDINELFRDEFSVLEEAREAAANVTLPADACREELLVLALRYQRLIRESYRLISRSDRAERELNRINEQLQQLAKQLEYEATHDPLTAVFNRSAIINQINQALAQGNVALILLDIDHFKRINDEHGHPMGDKVICSLVARVRRAVPEFAAIGRVGGEEFTILLPNARVEDAMITAGYIHASLNASPLDALPDQLVTASIGVSLGLRGSDFESLYGAADTALYSAKHRGRNQVALHDAFFRGVCETRTLKIYSA</sequence>
<dbReference type="GO" id="GO:1902201">
    <property type="term" value="P:negative regulation of bacterial-type flagellum-dependent cell motility"/>
    <property type="evidence" value="ECO:0007669"/>
    <property type="project" value="TreeGrafter"/>
</dbReference>
<dbReference type="EC" id="2.7.7.65" evidence="3"/>
<dbReference type="SMART" id="SM00267">
    <property type="entry name" value="GGDEF"/>
    <property type="match status" value="1"/>
</dbReference>
<keyword evidence="4" id="KW-0547">Nucleotide-binding</keyword>
<keyword evidence="4" id="KW-0342">GTP-binding</keyword>
<name>A0A427V591_9ENTR</name>
<dbReference type="SUPFAM" id="SSF55073">
    <property type="entry name" value="Nucleotide cyclase"/>
    <property type="match status" value="1"/>
</dbReference>
<evidence type="ECO:0000256" key="5">
    <source>
        <dbReference type="ARBA" id="ARBA00034247"/>
    </source>
</evidence>
<protein>
    <recommendedName>
        <fullName evidence="3">diguanylate cyclase</fullName>
        <ecNumber evidence="3">2.7.7.65</ecNumber>
    </recommendedName>
</protein>
<dbReference type="PANTHER" id="PTHR45138">
    <property type="entry name" value="REGULATORY COMPONENTS OF SENSORY TRANSDUCTION SYSTEM"/>
    <property type="match status" value="1"/>
</dbReference>
<reference evidence="7 8" key="1">
    <citation type="submission" date="2018-10" db="EMBL/GenBank/DDBJ databases">
        <title>Transmission dynamics of multidrug resistant bacteria on intensive care unit surfaces.</title>
        <authorList>
            <person name="D'Souza A.W."/>
            <person name="Potter R.F."/>
            <person name="Wallace M."/>
            <person name="Shupe A."/>
            <person name="Patel S."/>
            <person name="Sun S."/>
            <person name="Gul D."/>
            <person name="Kwon J.H."/>
            <person name="Andleeb S."/>
            <person name="Burnham C.-A.D."/>
            <person name="Dantas G."/>
        </authorList>
    </citation>
    <scope>NUCLEOTIDE SEQUENCE [LARGE SCALE GENOMIC DNA]</scope>
    <source>
        <strain evidence="7 8">AS_373</strain>
    </source>
</reference>
<dbReference type="InterPro" id="IPR000160">
    <property type="entry name" value="GGDEF_dom"/>
</dbReference>
<dbReference type="GO" id="GO:0052621">
    <property type="term" value="F:diguanylate cyclase activity"/>
    <property type="evidence" value="ECO:0007669"/>
    <property type="project" value="UniProtKB-EC"/>
</dbReference>
<accession>A0A427V591</accession>
<dbReference type="GO" id="GO:0043709">
    <property type="term" value="P:cell adhesion involved in single-species biofilm formation"/>
    <property type="evidence" value="ECO:0007669"/>
    <property type="project" value="TreeGrafter"/>
</dbReference>
<evidence type="ECO:0000313" key="7">
    <source>
        <dbReference type="EMBL" id="RSE27922.1"/>
    </source>
</evidence>
<dbReference type="AlphaFoldDB" id="A0A427V591"/>
<comment type="catalytic activity">
    <reaction evidence="5">
        <text>2 GTP = 3',3'-c-di-GMP + 2 diphosphate</text>
        <dbReference type="Rhea" id="RHEA:24898"/>
        <dbReference type="ChEBI" id="CHEBI:33019"/>
        <dbReference type="ChEBI" id="CHEBI:37565"/>
        <dbReference type="ChEBI" id="CHEBI:58805"/>
        <dbReference type="EC" id="2.7.7.65"/>
    </reaction>
</comment>
<proteinExistence type="predicted"/>
<comment type="pathway">
    <text evidence="2">Purine metabolism; 3',5'-cyclic di-GMP biosynthesis.</text>
</comment>
<dbReference type="NCBIfam" id="TIGR00254">
    <property type="entry name" value="GGDEF"/>
    <property type="match status" value="1"/>
</dbReference>
<feature type="domain" description="GGDEF" evidence="6">
    <location>
        <begin position="107"/>
        <end position="238"/>
    </location>
</feature>
<dbReference type="OrthoDB" id="9812260at2"/>
<dbReference type="EMBL" id="RHXB01000003">
    <property type="protein sequence ID" value="RSE27922.1"/>
    <property type="molecule type" value="Genomic_DNA"/>
</dbReference>
<dbReference type="PROSITE" id="PS50887">
    <property type="entry name" value="GGDEF"/>
    <property type="match status" value="1"/>
</dbReference>
<dbReference type="Pfam" id="PF00990">
    <property type="entry name" value="GGDEF"/>
    <property type="match status" value="1"/>
</dbReference>
<dbReference type="RefSeq" id="WP_125292661.1">
    <property type="nucleotide sequence ID" value="NZ_DAMAJB010000001.1"/>
</dbReference>
<dbReference type="PANTHER" id="PTHR45138:SF9">
    <property type="entry name" value="DIGUANYLATE CYCLASE DGCM-RELATED"/>
    <property type="match status" value="1"/>
</dbReference>
<organism evidence="7 8">
    <name type="scientific">Atlantibacter subterraneus</name>
    <dbReference type="NCBI Taxonomy" id="255519"/>
    <lineage>
        <taxon>Bacteria</taxon>
        <taxon>Pseudomonadati</taxon>
        <taxon>Pseudomonadota</taxon>
        <taxon>Gammaproteobacteria</taxon>
        <taxon>Enterobacterales</taxon>
        <taxon>Enterobacteriaceae</taxon>
        <taxon>Atlantibacter</taxon>
    </lineage>
</organism>
<dbReference type="GO" id="GO:0005886">
    <property type="term" value="C:plasma membrane"/>
    <property type="evidence" value="ECO:0007669"/>
    <property type="project" value="TreeGrafter"/>
</dbReference>
<dbReference type="CDD" id="cd01949">
    <property type="entry name" value="GGDEF"/>
    <property type="match status" value="1"/>
</dbReference>
<dbReference type="InterPro" id="IPR050469">
    <property type="entry name" value="Diguanylate_Cyclase"/>
</dbReference>
<dbReference type="InterPro" id="IPR029787">
    <property type="entry name" value="Nucleotide_cyclase"/>
</dbReference>
<gene>
    <name evidence="7" type="ORF">EGT71_05925</name>
</gene>
<dbReference type="GO" id="GO:0005525">
    <property type="term" value="F:GTP binding"/>
    <property type="evidence" value="ECO:0007669"/>
    <property type="project" value="UniProtKB-KW"/>
</dbReference>